<feature type="domain" description="Radical SAM core" evidence="5">
    <location>
        <begin position="452"/>
        <end position="675"/>
    </location>
</feature>
<dbReference type="AlphaFoldDB" id="A0A6H1Z8X9"/>
<dbReference type="Pfam" id="PF08003">
    <property type="entry name" value="Methyltransf_9"/>
    <property type="match status" value="1"/>
</dbReference>
<dbReference type="GO" id="GO:0051536">
    <property type="term" value="F:iron-sulfur cluster binding"/>
    <property type="evidence" value="ECO:0007669"/>
    <property type="project" value="UniProtKB-KW"/>
</dbReference>
<reference evidence="6" key="1">
    <citation type="submission" date="2020-03" db="EMBL/GenBank/DDBJ databases">
        <title>The deep terrestrial virosphere.</title>
        <authorList>
            <person name="Holmfeldt K."/>
            <person name="Nilsson E."/>
            <person name="Simone D."/>
            <person name="Lopez-Fernandez M."/>
            <person name="Wu X."/>
            <person name="de Brujin I."/>
            <person name="Lundin D."/>
            <person name="Andersson A."/>
            <person name="Bertilsson S."/>
            <person name="Dopson M."/>
        </authorList>
    </citation>
    <scope>NUCLEOTIDE SEQUENCE</scope>
    <source>
        <strain evidence="6">TM448A00064</strain>
        <strain evidence="7">TM448B00061</strain>
    </source>
</reference>
<gene>
    <name evidence="6" type="ORF">TM448A00064_0088</name>
    <name evidence="7" type="ORF">TM448B00061_0097</name>
</gene>
<dbReference type="InterPro" id="IPR013785">
    <property type="entry name" value="Aldolase_TIM"/>
</dbReference>
<evidence type="ECO:0000259" key="5">
    <source>
        <dbReference type="PROSITE" id="PS51918"/>
    </source>
</evidence>
<evidence type="ECO:0000256" key="1">
    <source>
        <dbReference type="ARBA" id="ARBA00022691"/>
    </source>
</evidence>
<dbReference type="Gene3D" id="3.20.20.70">
    <property type="entry name" value="Aldolase class I"/>
    <property type="match status" value="1"/>
</dbReference>
<dbReference type="SFLD" id="SFLDS00029">
    <property type="entry name" value="Radical_SAM"/>
    <property type="match status" value="1"/>
</dbReference>
<dbReference type="InterPro" id="IPR007197">
    <property type="entry name" value="rSAM"/>
</dbReference>
<dbReference type="Pfam" id="PF04055">
    <property type="entry name" value="Radical_SAM"/>
    <property type="match status" value="1"/>
</dbReference>
<dbReference type="GO" id="GO:0046872">
    <property type="term" value="F:metal ion binding"/>
    <property type="evidence" value="ECO:0007669"/>
    <property type="project" value="UniProtKB-KW"/>
</dbReference>
<sequence>MTHMTHMTQRLIYVGGIRGTGKTMFCLCLGTAAEVGFIAGAPSPLAYPWPTSAVKEGQSVWPGEWTVDGNPRAHDFSQSSQYRALLGLPADATICRISGDGFSGASRDMPPEQREKLLRDVQIFMLQHYDFVVHDMWPQFAPREDERVVALAAPAAIIAGRAATPCWGGRAPFNKDQFIEEARKLLWNRGQLWSKKCRVDAFWWDGGAWIPMQEWLRNQIADLQPWYHYFELGGIPTGTKGGLNGEGKWQAIRKLLPEDLRGLRVLDIGANAGYNTFQAAAAGAQVLAIEPDSRFRTQFDLVCTAGPYGPEASNRVVLLKNPAQKIDLSDRYFDVAIMSAVHYHINRSDLPGYREPRNAVRMNDSWKPMSLQLLTILEDVLESARLIIVVTNTDHFYRKSNAYQDANPQWIANILRSIGFGRPEIHPGFGKSAIVTAYGRGDWTSIGPEIPRVAPGPRKLTLMLGWRCNSACVQCWQMVARRKGQLLKQELSVEAVKALVDRYRATLRDIELCSFGEPTAHPGFGEIIRIFHDGLKDPNTQWRMINLITNGALLHRFQELGDLPGMLTVSIDAPTDKLYSSIRKGLDLNQVLKNARTLAARSNHQNRTIGVNMTVFERNAGTIVEMAQLVQDIGLDYLAILRAEALTETDISNEELQASDPRVPPQLQQVRERFPELALYDYFTGTTALPEPPTPSPDNTPSLIHRYCQIPWTSMDIDQEGRAHPCCRSHRVSLGKATQSHDPWLHPLLTRLRVQLATDTLDPNEFQDCAKCPMRGTPWSY</sequence>
<dbReference type="SFLD" id="SFLDG01067">
    <property type="entry name" value="SPASM/twitch_domain_containing"/>
    <property type="match status" value="1"/>
</dbReference>
<evidence type="ECO:0000256" key="2">
    <source>
        <dbReference type="ARBA" id="ARBA00022723"/>
    </source>
</evidence>
<dbReference type="GO" id="GO:0003824">
    <property type="term" value="F:catalytic activity"/>
    <property type="evidence" value="ECO:0007669"/>
    <property type="project" value="InterPro"/>
</dbReference>
<dbReference type="EMBL" id="MT144588">
    <property type="protein sequence ID" value="QJH93477.1"/>
    <property type="molecule type" value="Genomic_DNA"/>
</dbReference>
<evidence type="ECO:0000256" key="4">
    <source>
        <dbReference type="ARBA" id="ARBA00023014"/>
    </source>
</evidence>
<evidence type="ECO:0000256" key="3">
    <source>
        <dbReference type="ARBA" id="ARBA00023004"/>
    </source>
</evidence>
<dbReference type="EMBL" id="MT143971">
    <property type="protein sequence ID" value="QJA43909.1"/>
    <property type="molecule type" value="Genomic_DNA"/>
</dbReference>
<proteinExistence type="predicted"/>
<dbReference type="SUPFAM" id="SSF53335">
    <property type="entry name" value="S-adenosyl-L-methionine-dependent methyltransferases"/>
    <property type="match status" value="1"/>
</dbReference>
<keyword evidence="3" id="KW-0408">Iron</keyword>
<keyword evidence="4" id="KW-0411">Iron-sulfur</keyword>
<dbReference type="InterPro" id="IPR058240">
    <property type="entry name" value="rSAM_sf"/>
</dbReference>
<dbReference type="CDD" id="cd01335">
    <property type="entry name" value="Radical_SAM"/>
    <property type="match status" value="1"/>
</dbReference>
<dbReference type="InterPro" id="IPR029063">
    <property type="entry name" value="SAM-dependent_MTases_sf"/>
</dbReference>
<keyword evidence="2" id="KW-0479">Metal-binding</keyword>
<organism evidence="6">
    <name type="scientific">viral metagenome</name>
    <dbReference type="NCBI Taxonomy" id="1070528"/>
    <lineage>
        <taxon>unclassified sequences</taxon>
        <taxon>metagenomes</taxon>
        <taxon>organismal metagenomes</taxon>
    </lineage>
</organism>
<accession>A0A6H1Z8X9</accession>
<dbReference type="PANTHER" id="PTHR11228">
    <property type="entry name" value="RADICAL SAM DOMAIN PROTEIN"/>
    <property type="match status" value="1"/>
</dbReference>
<protein>
    <submittedName>
        <fullName evidence="6">Putative radical SAM superfamily protein</fullName>
    </submittedName>
</protein>
<dbReference type="InterPro" id="IPR027555">
    <property type="entry name" value="Mo5U34_MeTrfas-like"/>
</dbReference>
<dbReference type="InterPro" id="IPR050377">
    <property type="entry name" value="Radical_SAM_PqqE_MftC-like"/>
</dbReference>
<dbReference type="PANTHER" id="PTHR11228:SF7">
    <property type="entry name" value="PQQA PEPTIDE CYCLASE"/>
    <property type="match status" value="1"/>
</dbReference>
<evidence type="ECO:0000313" key="6">
    <source>
        <dbReference type="EMBL" id="QJA43909.1"/>
    </source>
</evidence>
<dbReference type="Gene3D" id="3.40.50.150">
    <property type="entry name" value="Vaccinia Virus protein VP39"/>
    <property type="match status" value="1"/>
</dbReference>
<dbReference type="PROSITE" id="PS51918">
    <property type="entry name" value="RADICAL_SAM"/>
    <property type="match status" value="1"/>
</dbReference>
<dbReference type="SUPFAM" id="SSF102114">
    <property type="entry name" value="Radical SAM enzymes"/>
    <property type="match status" value="1"/>
</dbReference>
<keyword evidence="1" id="KW-0949">S-adenosyl-L-methionine</keyword>
<name>A0A6H1Z8X9_9ZZZZ</name>
<evidence type="ECO:0000313" key="7">
    <source>
        <dbReference type="EMBL" id="QJH93477.1"/>
    </source>
</evidence>